<dbReference type="AlphaFoldDB" id="A0A7S0KCI9"/>
<reference evidence="1" key="1">
    <citation type="submission" date="2021-01" db="EMBL/GenBank/DDBJ databases">
        <authorList>
            <person name="Corre E."/>
            <person name="Pelletier E."/>
            <person name="Niang G."/>
            <person name="Scheremetjew M."/>
            <person name="Finn R."/>
            <person name="Kale V."/>
            <person name="Holt S."/>
            <person name="Cochrane G."/>
            <person name="Meng A."/>
            <person name="Brown T."/>
            <person name="Cohen L."/>
        </authorList>
    </citation>
    <scope>NUCLEOTIDE SEQUENCE</scope>
    <source>
        <strain evidence="1">Clade-D-RCC2572</strain>
    </source>
</reference>
<accession>A0A7S0KCI9</accession>
<sequence length="127" mass="13841">MRAGVVGVRRCSAPRVAPRTQSHEGRRARFARRGVARAMRDGDCADEVVEVVEDATSTRRAAMVRVSALALTMGVPLRANDWRANADSSPSSPSSSLYDFKVKQYGAERDLRAFDGKVTLVMNVASE</sequence>
<name>A0A7S0KCI9_9CHLO</name>
<proteinExistence type="predicted"/>
<dbReference type="Gene3D" id="3.40.30.10">
    <property type="entry name" value="Glutaredoxin"/>
    <property type="match status" value="1"/>
</dbReference>
<organism evidence="1">
    <name type="scientific">Ostreococcus mediterraneus</name>
    <dbReference type="NCBI Taxonomy" id="1486918"/>
    <lineage>
        <taxon>Eukaryota</taxon>
        <taxon>Viridiplantae</taxon>
        <taxon>Chlorophyta</taxon>
        <taxon>Mamiellophyceae</taxon>
        <taxon>Mamiellales</taxon>
        <taxon>Bathycoccaceae</taxon>
        <taxon>Ostreococcus</taxon>
    </lineage>
</organism>
<evidence type="ECO:0008006" key="2">
    <source>
        <dbReference type="Google" id="ProtNLM"/>
    </source>
</evidence>
<evidence type="ECO:0000313" key="1">
    <source>
        <dbReference type="EMBL" id="CAD8577371.1"/>
    </source>
</evidence>
<dbReference type="EMBL" id="HBEW01001342">
    <property type="protein sequence ID" value="CAD8577371.1"/>
    <property type="molecule type" value="Transcribed_RNA"/>
</dbReference>
<gene>
    <name evidence="1" type="ORF">OMED0929_LOCUS1169</name>
</gene>
<protein>
    <recommendedName>
        <fullName evidence="2">Glutathione peroxidase</fullName>
    </recommendedName>
</protein>